<dbReference type="Gene3D" id="3.20.20.140">
    <property type="entry name" value="Metal-dependent hydrolases"/>
    <property type="match status" value="1"/>
</dbReference>
<dbReference type="PANTHER" id="PTHR43794:SF11">
    <property type="entry name" value="AMIDOHYDROLASE-RELATED DOMAIN-CONTAINING PROTEIN"/>
    <property type="match status" value="1"/>
</dbReference>
<name>A0ABW4NKS5_9LACT</name>
<reference evidence="4" key="1">
    <citation type="journal article" date="2019" name="Int. J. Syst. Evol. Microbiol.">
        <title>The Global Catalogue of Microorganisms (GCM) 10K type strain sequencing project: providing services to taxonomists for standard genome sequencing and annotation.</title>
        <authorList>
            <consortium name="The Broad Institute Genomics Platform"/>
            <consortium name="The Broad Institute Genome Sequencing Center for Infectious Disease"/>
            <person name="Wu L."/>
            <person name="Ma J."/>
        </authorList>
    </citation>
    <scope>NUCLEOTIDE SEQUENCE [LARGE SCALE GENOMIC DNA]</scope>
    <source>
        <strain evidence="4">KCTC 42143</strain>
    </source>
</reference>
<dbReference type="InterPro" id="IPR011059">
    <property type="entry name" value="Metal-dep_hydrolase_composite"/>
</dbReference>
<dbReference type="EMBL" id="JBHUFF010000008">
    <property type="protein sequence ID" value="MFD1798713.1"/>
    <property type="molecule type" value="Genomic_DNA"/>
</dbReference>
<dbReference type="Pfam" id="PF01979">
    <property type="entry name" value="Amidohydro_1"/>
    <property type="match status" value="1"/>
</dbReference>
<evidence type="ECO:0000313" key="3">
    <source>
        <dbReference type="EMBL" id="MFD1798713.1"/>
    </source>
</evidence>
<dbReference type="SUPFAM" id="SSF51556">
    <property type="entry name" value="Metallo-dependent hydrolases"/>
    <property type="match status" value="1"/>
</dbReference>
<evidence type="ECO:0000256" key="1">
    <source>
        <dbReference type="ARBA" id="ARBA00022801"/>
    </source>
</evidence>
<dbReference type="Gene3D" id="2.30.40.10">
    <property type="entry name" value="Urease, subunit C, domain 1"/>
    <property type="match status" value="1"/>
</dbReference>
<dbReference type="CDD" id="cd01298">
    <property type="entry name" value="ATZ_TRZ_like"/>
    <property type="match status" value="1"/>
</dbReference>
<sequence length="442" mass="49174">MKTLIKDVYVLTMNNKKDVYKNGYVLLEDDQILAVGSMQDLTKEAAYDKIIEGGHAIAMPGMINSHTHIGMIPFRSLGDDSPDRLRRFLFPLEKACMTKELAYHSAKYAIAEMQLAGVTTFMDMYYFENELAVATDEMGSRALLGETVIDFETCDTTEVYGGLKVAEEFIPKWLNHKLITPAIAPHAPNTNSPEALLEACRLSEKYNVPITMHLSEMDYEMQYFNEHYKTTPVEFLESIGFLKENSRLIAAHCIHLTDLDIELLEKFDVAVAHCIGANTKSAKGVARIHDMLAHNIRVGLGTDGPSSGNTLDLFTQMKLFANFHKTTLKDRGAFPAAEIVDLATMGGARALKLDDTVGSLEPGKKADLVLVETDSVNMFPLFDPYAVLVYSANASNVRDVFINGEAVVRNKRLIRYSLAALRETLYSHMGDFSKTAKIYAAE</sequence>
<protein>
    <submittedName>
        <fullName evidence="3">Amidohydrolase</fullName>
    </submittedName>
</protein>
<organism evidence="3 4">
    <name type="scientific">Carnobacterium antarcticum</name>
    <dbReference type="NCBI Taxonomy" id="2126436"/>
    <lineage>
        <taxon>Bacteria</taxon>
        <taxon>Bacillati</taxon>
        <taxon>Bacillota</taxon>
        <taxon>Bacilli</taxon>
        <taxon>Lactobacillales</taxon>
        <taxon>Carnobacteriaceae</taxon>
        <taxon>Carnobacterium</taxon>
    </lineage>
</organism>
<dbReference type="Proteomes" id="UP001597285">
    <property type="component" value="Unassembled WGS sequence"/>
</dbReference>
<dbReference type="InterPro" id="IPR050287">
    <property type="entry name" value="MTA/SAH_deaminase"/>
</dbReference>
<proteinExistence type="predicted"/>
<evidence type="ECO:0000313" key="4">
    <source>
        <dbReference type="Proteomes" id="UP001597285"/>
    </source>
</evidence>
<dbReference type="InterPro" id="IPR032466">
    <property type="entry name" value="Metal_Hydrolase"/>
</dbReference>
<evidence type="ECO:0000259" key="2">
    <source>
        <dbReference type="Pfam" id="PF01979"/>
    </source>
</evidence>
<comment type="caution">
    <text evidence="3">The sequence shown here is derived from an EMBL/GenBank/DDBJ whole genome shotgun (WGS) entry which is preliminary data.</text>
</comment>
<dbReference type="PANTHER" id="PTHR43794">
    <property type="entry name" value="AMINOHYDROLASE SSNA-RELATED"/>
    <property type="match status" value="1"/>
</dbReference>
<keyword evidence="1" id="KW-0378">Hydrolase</keyword>
<dbReference type="SUPFAM" id="SSF51338">
    <property type="entry name" value="Composite domain of metallo-dependent hydrolases"/>
    <property type="match status" value="1"/>
</dbReference>
<accession>A0ABW4NKS5</accession>
<gene>
    <name evidence="3" type="ORF">ACFSBK_02415</name>
</gene>
<dbReference type="InterPro" id="IPR006680">
    <property type="entry name" value="Amidohydro-rel"/>
</dbReference>
<keyword evidence="4" id="KW-1185">Reference proteome</keyword>
<dbReference type="RefSeq" id="WP_058919123.1">
    <property type="nucleotide sequence ID" value="NZ_JBHSQC010000015.1"/>
</dbReference>
<feature type="domain" description="Amidohydrolase-related" evidence="2">
    <location>
        <begin position="57"/>
        <end position="407"/>
    </location>
</feature>